<dbReference type="EMBL" id="CP138592">
    <property type="protein sequence ID" value="WPH04535.1"/>
    <property type="molecule type" value="Genomic_DNA"/>
</dbReference>
<evidence type="ECO:0000313" key="2">
    <source>
        <dbReference type="EMBL" id="WPH04535.1"/>
    </source>
</evidence>
<gene>
    <name evidence="2" type="ORF">R9X50_00742700</name>
</gene>
<dbReference type="AlphaFoldDB" id="A0AAQ3MBC7"/>
<evidence type="ECO:0000313" key="3">
    <source>
        <dbReference type="Proteomes" id="UP001303373"/>
    </source>
</evidence>
<feature type="compositionally biased region" description="Polar residues" evidence="1">
    <location>
        <begin position="9"/>
        <end position="44"/>
    </location>
</feature>
<proteinExistence type="predicted"/>
<organism evidence="2 3">
    <name type="scientific">Acrodontium crateriforme</name>
    <dbReference type="NCBI Taxonomy" id="150365"/>
    <lineage>
        <taxon>Eukaryota</taxon>
        <taxon>Fungi</taxon>
        <taxon>Dikarya</taxon>
        <taxon>Ascomycota</taxon>
        <taxon>Pezizomycotina</taxon>
        <taxon>Dothideomycetes</taxon>
        <taxon>Dothideomycetidae</taxon>
        <taxon>Mycosphaerellales</taxon>
        <taxon>Teratosphaeriaceae</taxon>
        <taxon>Acrodontium</taxon>
    </lineage>
</organism>
<sequence length="117" mass="12900">MFPALQPTRPKTSHPSNPNPGYQQQTRTSHSDLHTTQPASTPRNQIEAMPPNQSPAREIRHVAPNQPLYNPAMIHPVFHSETWHRPPFAVPTTAGFSPIATGYVFGNGKIKASSTKL</sequence>
<feature type="region of interest" description="Disordered" evidence="1">
    <location>
        <begin position="1"/>
        <end position="57"/>
    </location>
</feature>
<keyword evidence="3" id="KW-1185">Reference proteome</keyword>
<accession>A0AAQ3MBC7</accession>
<dbReference type="Proteomes" id="UP001303373">
    <property type="component" value="Chromosome 13"/>
</dbReference>
<name>A0AAQ3MBC7_9PEZI</name>
<evidence type="ECO:0000256" key="1">
    <source>
        <dbReference type="SAM" id="MobiDB-lite"/>
    </source>
</evidence>
<reference evidence="2 3" key="1">
    <citation type="submission" date="2023-11" db="EMBL/GenBank/DDBJ databases">
        <title>An acidophilic fungus is an integral part of prey digestion in a carnivorous sundew plant.</title>
        <authorList>
            <person name="Tsai I.J."/>
        </authorList>
    </citation>
    <scope>NUCLEOTIDE SEQUENCE [LARGE SCALE GENOMIC DNA]</scope>
    <source>
        <strain evidence="2">169a</strain>
    </source>
</reference>
<protein>
    <submittedName>
        <fullName evidence="2">Uncharacterized protein</fullName>
    </submittedName>
</protein>